<name>A0ABR3G3Q4_9PEZI</name>
<gene>
    <name evidence="1" type="ORF">Q9L58_010583</name>
</gene>
<proteinExistence type="predicted"/>
<keyword evidence="2" id="KW-1185">Reference proteome</keyword>
<accession>A0ABR3G3Q4</accession>
<sequence>MGIAPSKGTLQYIRSISFDLVEKLSSTHERIPSLTVKLVSKADYADWLDATEAMLDYSEILEVVQGTEKSPEDILVSGNNASAIAQEVHREMQKPRIATEMSKAVEDLVDRKTTSTLHEMVGNLMTL</sequence>
<dbReference type="Proteomes" id="UP001447188">
    <property type="component" value="Unassembled WGS sequence"/>
</dbReference>
<protein>
    <submittedName>
        <fullName evidence="1">Uncharacterized protein</fullName>
    </submittedName>
</protein>
<feature type="non-terminal residue" evidence="1">
    <location>
        <position position="127"/>
    </location>
</feature>
<comment type="caution">
    <text evidence="1">The sequence shown here is derived from an EMBL/GenBank/DDBJ whole genome shotgun (WGS) entry which is preliminary data.</text>
</comment>
<reference evidence="1 2" key="1">
    <citation type="submission" date="2024-02" db="EMBL/GenBank/DDBJ databases">
        <title>Discinaceae phylogenomics.</title>
        <authorList>
            <person name="Dirks A.C."/>
            <person name="James T.Y."/>
        </authorList>
    </citation>
    <scope>NUCLEOTIDE SEQUENCE [LARGE SCALE GENOMIC DNA]</scope>
    <source>
        <strain evidence="1 2">ACD0624</strain>
    </source>
</reference>
<evidence type="ECO:0000313" key="1">
    <source>
        <dbReference type="EMBL" id="KAL0630570.1"/>
    </source>
</evidence>
<dbReference type="EMBL" id="JBBBZM010000504">
    <property type="protein sequence ID" value="KAL0630570.1"/>
    <property type="molecule type" value="Genomic_DNA"/>
</dbReference>
<evidence type="ECO:0000313" key="2">
    <source>
        <dbReference type="Proteomes" id="UP001447188"/>
    </source>
</evidence>
<organism evidence="1 2">
    <name type="scientific">Discina gigas</name>
    <dbReference type="NCBI Taxonomy" id="1032678"/>
    <lineage>
        <taxon>Eukaryota</taxon>
        <taxon>Fungi</taxon>
        <taxon>Dikarya</taxon>
        <taxon>Ascomycota</taxon>
        <taxon>Pezizomycotina</taxon>
        <taxon>Pezizomycetes</taxon>
        <taxon>Pezizales</taxon>
        <taxon>Discinaceae</taxon>
        <taxon>Discina</taxon>
    </lineage>
</organism>